<evidence type="ECO:0000256" key="1">
    <source>
        <dbReference type="ARBA" id="ARBA00022737"/>
    </source>
</evidence>
<reference evidence="4" key="1">
    <citation type="journal article" date="2017" name="Genome Biol.">
        <title>Comparative genomics reveals high biological diversity and specific adaptations in the industrially and medically important fungal genus Aspergillus.</title>
        <authorList>
            <person name="de Vries R.P."/>
            <person name="Riley R."/>
            <person name="Wiebenga A."/>
            <person name="Aguilar-Osorio G."/>
            <person name="Amillis S."/>
            <person name="Uchima C.A."/>
            <person name="Anderluh G."/>
            <person name="Asadollahi M."/>
            <person name="Askin M."/>
            <person name="Barry K."/>
            <person name="Battaglia E."/>
            <person name="Bayram O."/>
            <person name="Benocci T."/>
            <person name="Braus-Stromeyer S.A."/>
            <person name="Caldana C."/>
            <person name="Canovas D."/>
            <person name="Cerqueira G.C."/>
            <person name="Chen F."/>
            <person name="Chen W."/>
            <person name="Choi C."/>
            <person name="Clum A."/>
            <person name="Dos Santos R.A."/>
            <person name="Damasio A.R."/>
            <person name="Diallinas G."/>
            <person name="Emri T."/>
            <person name="Fekete E."/>
            <person name="Flipphi M."/>
            <person name="Freyberg S."/>
            <person name="Gallo A."/>
            <person name="Gournas C."/>
            <person name="Habgood R."/>
            <person name="Hainaut M."/>
            <person name="Harispe M.L."/>
            <person name="Henrissat B."/>
            <person name="Hilden K.S."/>
            <person name="Hope R."/>
            <person name="Hossain A."/>
            <person name="Karabika E."/>
            <person name="Karaffa L."/>
            <person name="Karanyi Z."/>
            <person name="Krasevec N."/>
            <person name="Kuo A."/>
            <person name="Kusch H."/>
            <person name="LaButti K."/>
            <person name="Lagendijk E.L."/>
            <person name="Lapidus A."/>
            <person name="Levasseur A."/>
            <person name="Lindquist E."/>
            <person name="Lipzen A."/>
            <person name="Logrieco A.F."/>
            <person name="MacCabe A."/>
            <person name="Maekelae M.R."/>
            <person name="Malavazi I."/>
            <person name="Melin P."/>
            <person name="Meyer V."/>
            <person name="Mielnichuk N."/>
            <person name="Miskei M."/>
            <person name="Molnar A.P."/>
            <person name="Mule G."/>
            <person name="Ngan C.Y."/>
            <person name="Orejas M."/>
            <person name="Orosz E."/>
            <person name="Ouedraogo J.P."/>
            <person name="Overkamp K.M."/>
            <person name="Park H.-S."/>
            <person name="Perrone G."/>
            <person name="Piumi F."/>
            <person name="Punt P.J."/>
            <person name="Ram A.F."/>
            <person name="Ramon A."/>
            <person name="Rauscher S."/>
            <person name="Record E."/>
            <person name="Riano-Pachon D.M."/>
            <person name="Robert V."/>
            <person name="Roehrig J."/>
            <person name="Ruller R."/>
            <person name="Salamov A."/>
            <person name="Salih N.S."/>
            <person name="Samson R.A."/>
            <person name="Sandor E."/>
            <person name="Sanguinetti M."/>
            <person name="Schuetze T."/>
            <person name="Sepcic K."/>
            <person name="Shelest E."/>
            <person name="Sherlock G."/>
            <person name="Sophianopoulou V."/>
            <person name="Squina F.M."/>
            <person name="Sun H."/>
            <person name="Susca A."/>
            <person name="Todd R.B."/>
            <person name="Tsang A."/>
            <person name="Unkles S.E."/>
            <person name="van de Wiele N."/>
            <person name="van Rossen-Uffink D."/>
            <person name="Oliveira J.V."/>
            <person name="Vesth T.C."/>
            <person name="Visser J."/>
            <person name="Yu J.-H."/>
            <person name="Zhou M."/>
            <person name="Andersen M.R."/>
            <person name="Archer D.B."/>
            <person name="Baker S.E."/>
            <person name="Benoit I."/>
            <person name="Brakhage A.A."/>
            <person name="Braus G.H."/>
            <person name="Fischer R."/>
            <person name="Frisvad J.C."/>
            <person name="Goldman G.H."/>
            <person name="Houbraken J."/>
            <person name="Oakley B."/>
            <person name="Pocsi I."/>
            <person name="Scazzocchio C."/>
            <person name="Seiboth B."/>
            <person name="vanKuyk P.A."/>
            <person name="Wortman J."/>
            <person name="Dyer P.S."/>
            <person name="Grigoriev I.V."/>
        </authorList>
    </citation>
    <scope>NUCLEOTIDE SEQUENCE [LARGE SCALE GENOMIC DNA]</scope>
    <source>
        <strain evidence="4">CBS 134.48</strain>
    </source>
</reference>
<protein>
    <recommendedName>
        <fullName evidence="2">Nephrocystin 3-like N-terminal domain-containing protein</fullName>
    </recommendedName>
</protein>
<dbReference type="PANTHER" id="PTHR10039">
    <property type="entry name" value="AMELOGENIN"/>
    <property type="match status" value="1"/>
</dbReference>
<dbReference type="InterPro" id="IPR027417">
    <property type="entry name" value="P-loop_NTPase"/>
</dbReference>
<dbReference type="InterPro" id="IPR011990">
    <property type="entry name" value="TPR-like_helical_dom_sf"/>
</dbReference>
<dbReference type="Pfam" id="PF24883">
    <property type="entry name" value="NPHP3_N"/>
    <property type="match status" value="1"/>
</dbReference>
<evidence type="ECO:0000313" key="4">
    <source>
        <dbReference type="Proteomes" id="UP000184304"/>
    </source>
</evidence>
<organism evidence="3 4">
    <name type="scientific">Aspergillus tubingensis (strain CBS 134.48)</name>
    <dbReference type="NCBI Taxonomy" id="767770"/>
    <lineage>
        <taxon>Eukaryota</taxon>
        <taxon>Fungi</taxon>
        <taxon>Dikarya</taxon>
        <taxon>Ascomycota</taxon>
        <taxon>Pezizomycotina</taxon>
        <taxon>Eurotiomycetes</taxon>
        <taxon>Eurotiomycetidae</taxon>
        <taxon>Eurotiales</taxon>
        <taxon>Aspergillaceae</taxon>
        <taxon>Aspergillus</taxon>
        <taxon>Aspergillus subgen. Circumdati</taxon>
    </lineage>
</organism>
<dbReference type="Proteomes" id="UP000184304">
    <property type="component" value="Unassembled WGS sequence"/>
</dbReference>
<evidence type="ECO:0000259" key="2">
    <source>
        <dbReference type="Pfam" id="PF24883"/>
    </source>
</evidence>
<dbReference type="SUPFAM" id="SSF52540">
    <property type="entry name" value="P-loop containing nucleoside triphosphate hydrolases"/>
    <property type="match status" value="1"/>
</dbReference>
<proteinExistence type="predicted"/>
<dbReference type="VEuPathDB" id="FungiDB:ASPTUDRAFT_155507"/>
<keyword evidence="4" id="KW-1185">Reference proteome</keyword>
<evidence type="ECO:0000313" key="3">
    <source>
        <dbReference type="EMBL" id="OJI79396.1"/>
    </source>
</evidence>
<dbReference type="STRING" id="767770.A0A1L9MQS4"/>
<gene>
    <name evidence="3" type="ORF">ASPTUDRAFT_155507</name>
</gene>
<keyword evidence="1" id="KW-0677">Repeat</keyword>
<dbReference type="PANTHER" id="PTHR10039:SF11">
    <property type="entry name" value="NACHT DOMAIN PROTEIN (AFU_ORTHOLOGUE AFUA_1G01490)"/>
    <property type="match status" value="1"/>
</dbReference>
<dbReference type="Gene3D" id="1.25.40.10">
    <property type="entry name" value="Tetratricopeptide repeat domain"/>
    <property type="match status" value="1"/>
</dbReference>
<feature type="domain" description="Nephrocystin 3-like N-terminal" evidence="2">
    <location>
        <begin position="274"/>
        <end position="428"/>
    </location>
</feature>
<dbReference type="Gene3D" id="3.40.50.300">
    <property type="entry name" value="P-loop containing nucleotide triphosphate hydrolases"/>
    <property type="match status" value="1"/>
</dbReference>
<dbReference type="EMBL" id="KV878208">
    <property type="protein sequence ID" value="OJI79396.1"/>
    <property type="molecule type" value="Genomic_DNA"/>
</dbReference>
<accession>A0A1L9MQS4</accession>
<name>A0A1L9MQS4_ASPTC</name>
<dbReference type="OMA" id="CFVWAQL"/>
<sequence length="2001" mass="225334">MASTRAKGTLAVNGGTASLPILRETVNTVSQECPTRLGLTANEIQAKSPTLDVFFDTIAAERLRRMPPDGSRLDGALRRASRLAVAVGSLRDSVYSFMDGAEEATKLIWGTNLLFLEMGIDHIDILESLYGRYGRVTLGISLLLQQETFFPVSRPLQQQVAEIYAHLLELVVHVTSEYRQATRTQHWQTMTSAVDAAFFRYTNRFITHWRQIFAHVLESGTAKQHTTVDLPAIYQFLELQDRPLQMLLEGHSHSLADGSFTWFEPHLTTFAMGRRSMMMIRGNPGCGKSALAQWTVERLQASSEYDIWNVIPIVIRSDVPISTLTLSILKGILTQMLDHCVSSRKTQDAILAAVTGAMEMATSGASDPQVEGQLWTAIRTAVQSNLHFMLVVDGFDQMKHAETTVSAFLGLLQDTVANTPSKLIIFSRPMSTDLLPIKETTSTHQIAMNTATTHQDLQEAVTDIMLSDSSFSGLEPSQRESLTTSIVNRSQGCFVWAQLAAEAVRHQTTYNEMTTAVHRMPNTLGDLIDYHVRNINLNRLGTQSLLAWLVASERPLRIPEVEQLLSVDLKSLKVSTRPPNVERDVFQPLGRLISVRDGFVSFRHPMVREHLQARAQMRQELPFSLADAHYDLLIRCLAWVRRSVSDEISVSWDKMSVEVRDRYLDAYVLLEYTARYWLSHMLSSPMASSDRELSFPSAFRRALPDTVLFAQLELTNRESQFSRSSIVELYRLAVGVRRVVLGSDSPAVLQSLILSARASEKARTSWANDHLYQAWTVSRSQLGTSSTITQELEQMLVSSPAAGRLTSGGGKSVTLREMTMTGWGKSDISFPQRLQYLDRLVNMYRENNQNDEAYNVSKDFYRQTVKTYGAHSSETMQAAEFLTKNFDIAPSDELALELASIKYENMLRSMDATDPRRVTYSLYLAQLYEQNGQVSKSETVLSRLWTGLSAREADSKTSWDQKTKVAFYYSQFLRRRGQSDRATSILRELSADLEAEGGVKSPEMLKRAEELRGEAREMNLTDMDRALALEMWKYYQSSGQVYSAQAVSLAETLTEGMIPSQDATTAETEYIMAGMSPEDQELLPGWIDSLASAGDTRNMKSIMMLCHQLSTQCIREEEWRKGSDYSWAVLKHAWPDVEDVQTRAKFSSDLSPLMSSLALDYAYCIFRRLDVKRATIVYGNAFKASITADQVAVPAVTTVTKTVVEFYETTFQFDKALILLRQVSEFFASRLGAHDKHTLDSRYYEADLALRLDRRAEAEDSYRHIYKACVREGRISSSGVRAAVALANLYEQDKKWDAALDVYRHLWPTLVHFDEKDGYDRALQEGLLPKTYAGYMAILESTSGQAGYEERYQVASQHQQLCRKLYGATSHRTRDATMYLAALCASSDRHTSEAIDLYRQVLKTSDWVSATEASRSLPDMTQPLPMDIKHRMAQLHLRNKDTSQQARALYIEELALSKQQQGLSAPTTLMWLREIARLYSLQDNIESRRKGADLLNEHVDEVVHVTANQDALIYRARRLAEIYLECGYTTEGWALIDSLHQQVIHDTPAAQRKNLDEYRPAVFVASFEEVFGRTRSSSQILDDLSREGEVYNVFQQSLAGHDLMPTLAAGEKLHRLQTEQKRSTAAQSTQNKLYDFFCNTLSVSQSARKKDAVYQFYSLCRRESLHDDYNLNIITQTTSMVRDLCNQSRFQEATDVTSVFHSFVHLTDGLRSTESIFIAIKLCLYLCGYQVNKCTETTTANAMSLESKTLLQEVMNNARDIPMEFSELPFEELNDLVTVLGEHEMFQDLEVILTDLWTSRIVQKTWTLPAVVWIGRRLVETRFCRGHVTAATTLGKDICYNLRQVWGNSDPVTLEMNKLLSGLYTASGNNLAAAALHETALAELLNDETEDQSAAINAVTQHLELLQRAQARLAKEGQSAAIDASAAQERVQQIATKFGLSSSKLEQPSTADDSLGMWERPRRFSLDVEEAAKHSNHLRQSSGSALLTGNAGAKRLSITAL</sequence>
<dbReference type="OrthoDB" id="2546325at2759"/>
<dbReference type="InterPro" id="IPR056884">
    <property type="entry name" value="NPHP3-like_N"/>
</dbReference>